<organism evidence="2 3">
    <name type="scientific">Microscilla marina ATCC 23134</name>
    <dbReference type="NCBI Taxonomy" id="313606"/>
    <lineage>
        <taxon>Bacteria</taxon>
        <taxon>Pseudomonadati</taxon>
        <taxon>Bacteroidota</taxon>
        <taxon>Cytophagia</taxon>
        <taxon>Cytophagales</taxon>
        <taxon>Microscillaceae</taxon>
        <taxon>Microscilla</taxon>
    </lineage>
</organism>
<sequence length="206" mass="23933">MTQIKENTAPEFFTHGEQKYRSTPPSKEEEAQWKATFGEVLAADDGEGHRLWLRRPDLPIMRVAIAQFKKGKTTIDFEDLLFKSCWLAGNEAWLVNEDLYEAALNEFEPWVEIPDAETRFLADENLYELKVKGFVGKVAKPSRRQRKQAEKRNTANKPFGTEMHLLEMIWQEGDLNELRQDDFAYMGILAAIQELKTRKIVELVKK</sequence>
<evidence type="ECO:0000313" key="3">
    <source>
        <dbReference type="Proteomes" id="UP000004095"/>
    </source>
</evidence>
<evidence type="ECO:0000313" key="2">
    <source>
        <dbReference type="EMBL" id="EAY28348.1"/>
    </source>
</evidence>
<reference evidence="2 3" key="1">
    <citation type="submission" date="2007-01" db="EMBL/GenBank/DDBJ databases">
        <authorList>
            <person name="Haygood M."/>
            <person name="Podell S."/>
            <person name="Anderson C."/>
            <person name="Hopkinson B."/>
            <person name="Roe K."/>
            <person name="Barbeau K."/>
            <person name="Gaasterland T."/>
            <person name="Ferriera S."/>
            <person name="Johnson J."/>
            <person name="Kravitz S."/>
            <person name="Beeson K."/>
            <person name="Sutton G."/>
            <person name="Rogers Y.-H."/>
            <person name="Friedman R."/>
            <person name="Frazier M."/>
            <person name="Venter J.C."/>
        </authorList>
    </citation>
    <scope>NUCLEOTIDE SEQUENCE [LARGE SCALE GENOMIC DNA]</scope>
    <source>
        <strain evidence="2 3">ATCC 23134</strain>
    </source>
</reference>
<accession>A1ZMG8</accession>
<dbReference type="EMBL" id="AAWS01000016">
    <property type="protein sequence ID" value="EAY28348.1"/>
    <property type="molecule type" value="Genomic_DNA"/>
</dbReference>
<feature type="compositionally biased region" description="Basic and acidic residues" evidence="1">
    <location>
        <begin position="14"/>
        <end position="28"/>
    </location>
</feature>
<dbReference type="RefSeq" id="WP_002698043.1">
    <property type="nucleotide sequence ID" value="NZ_AAWS01000016.1"/>
</dbReference>
<keyword evidence="3" id="KW-1185">Reference proteome</keyword>
<dbReference type="Proteomes" id="UP000004095">
    <property type="component" value="Unassembled WGS sequence"/>
</dbReference>
<dbReference type="AlphaFoldDB" id="A1ZMG8"/>
<feature type="region of interest" description="Disordered" evidence="1">
    <location>
        <begin position="1"/>
        <end position="28"/>
    </location>
</feature>
<comment type="caution">
    <text evidence="2">The sequence shown here is derived from an EMBL/GenBank/DDBJ whole genome shotgun (WGS) entry which is preliminary data.</text>
</comment>
<proteinExistence type="predicted"/>
<protein>
    <submittedName>
        <fullName evidence="2">Uncharacterized protein</fullName>
    </submittedName>
</protein>
<evidence type="ECO:0000256" key="1">
    <source>
        <dbReference type="SAM" id="MobiDB-lite"/>
    </source>
</evidence>
<name>A1ZMG8_MICM2</name>
<gene>
    <name evidence="2" type="ORF">M23134_03900</name>
</gene>